<evidence type="ECO:0000259" key="10">
    <source>
        <dbReference type="Pfam" id="PF01909"/>
    </source>
</evidence>
<comment type="similarity">
    <text evidence="9">Belongs to the MntA antitoxin family.</text>
</comment>
<protein>
    <recommendedName>
        <fullName evidence="10">Polymerase nucleotidyl transferase domain-containing protein</fullName>
    </recommendedName>
</protein>
<evidence type="ECO:0000256" key="7">
    <source>
        <dbReference type="ARBA" id="ARBA00022840"/>
    </source>
</evidence>
<dbReference type="Proteomes" id="UP000235081">
    <property type="component" value="Unassembled WGS sequence"/>
</dbReference>
<keyword evidence="8" id="KW-0460">Magnesium</keyword>
<accession>A0A2N6L4M4</accession>
<dbReference type="GO" id="GO:0005524">
    <property type="term" value="F:ATP binding"/>
    <property type="evidence" value="ECO:0007669"/>
    <property type="project" value="UniProtKB-KW"/>
</dbReference>
<evidence type="ECO:0000313" key="11">
    <source>
        <dbReference type="EMBL" id="PMB15878.1"/>
    </source>
</evidence>
<dbReference type="InterPro" id="IPR043519">
    <property type="entry name" value="NT_sf"/>
</dbReference>
<dbReference type="InterPro" id="IPR002934">
    <property type="entry name" value="Polymerase_NTP_transf_dom"/>
</dbReference>
<dbReference type="Gene3D" id="3.30.460.10">
    <property type="entry name" value="Beta Polymerase, domain 2"/>
    <property type="match status" value="1"/>
</dbReference>
<evidence type="ECO:0000256" key="6">
    <source>
        <dbReference type="ARBA" id="ARBA00022741"/>
    </source>
</evidence>
<organism evidence="11 12">
    <name type="scientific">Fischerella thermalis CCMEE 5318</name>
    <dbReference type="NCBI Taxonomy" id="2019666"/>
    <lineage>
        <taxon>Bacteria</taxon>
        <taxon>Bacillati</taxon>
        <taxon>Cyanobacteriota</taxon>
        <taxon>Cyanophyceae</taxon>
        <taxon>Nostocales</taxon>
        <taxon>Hapalosiphonaceae</taxon>
        <taxon>Fischerella</taxon>
    </lineage>
</organism>
<evidence type="ECO:0000256" key="8">
    <source>
        <dbReference type="ARBA" id="ARBA00022842"/>
    </source>
</evidence>
<keyword evidence="4" id="KW-0548">Nucleotidyltransferase</keyword>
<dbReference type="InterPro" id="IPR052038">
    <property type="entry name" value="Type-VII_TA_antitoxin"/>
</dbReference>
<gene>
    <name evidence="11" type="ORF">CEN46_25395</name>
</gene>
<comment type="caution">
    <text evidence="11">The sequence shown here is derived from an EMBL/GenBank/DDBJ whole genome shotgun (WGS) entry which is preliminary data.</text>
</comment>
<dbReference type="CDD" id="cd05403">
    <property type="entry name" value="NT_KNTase_like"/>
    <property type="match status" value="1"/>
</dbReference>
<dbReference type="GO" id="GO:0046872">
    <property type="term" value="F:metal ion binding"/>
    <property type="evidence" value="ECO:0007669"/>
    <property type="project" value="UniProtKB-KW"/>
</dbReference>
<dbReference type="PANTHER" id="PTHR33571:SF12">
    <property type="entry name" value="BSL3053 PROTEIN"/>
    <property type="match status" value="1"/>
</dbReference>
<name>A0A2N6L4M4_9CYAN</name>
<dbReference type="RefSeq" id="WP_102183653.1">
    <property type="nucleotide sequence ID" value="NZ_NMQE01000918.1"/>
</dbReference>
<evidence type="ECO:0000256" key="5">
    <source>
        <dbReference type="ARBA" id="ARBA00022723"/>
    </source>
</evidence>
<evidence type="ECO:0000256" key="9">
    <source>
        <dbReference type="ARBA" id="ARBA00038276"/>
    </source>
</evidence>
<feature type="domain" description="Polymerase nucleotidyl transferase" evidence="10">
    <location>
        <begin position="12"/>
        <end position="97"/>
    </location>
</feature>
<evidence type="ECO:0000256" key="2">
    <source>
        <dbReference type="ARBA" id="ARBA00022649"/>
    </source>
</evidence>
<keyword evidence="7" id="KW-0067">ATP-binding</keyword>
<keyword evidence="5" id="KW-0479">Metal-binding</keyword>
<evidence type="ECO:0000256" key="1">
    <source>
        <dbReference type="ARBA" id="ARBA00001946"/>
    </source>
</evidence>
<evidence type="ECO:0000256" key="3">
    <source>
        <dbReference type="ARBA" id="ARBA00022679"/>
    </source>
</evidence>
<dbReference type="GO" id="GO:0016779">
    <property type="term" value="F:nucleotidyltransferase activity"/>
    <property type="evidence" value="ECO:0007669"/>
    <property type="project" value="UniProtKB-KW"/>
</dbReference>
<keyword evidence="6" id="KW-0547">Nucleotide-binding</keyword>
<keyword evidence="3" id="KW-0808">Transferase</keyword>
<dbReference type="AlphaFoldDB" id="A0A2N6L4M4"/>
<dbReference type="Pfam" id="PF01909">
    <property type="entry name" value="NTP_transf_2"/>
    <property type="match status" value="1"/>
</dbReference>
<dbReference type="EMBL" id="NMQE01000918">
    <property type="protein sequence ID" value="PMB15878.1"/>
    <property type="molecule type" value="Genomic_DNA"/>
</dbReference>
<dbReference type="PANTHER" id="PTHR33571">
    <property type="entry name" value="SSL8005 PROTEIN"/>
    <property type="match status" value="1"/>
</dbReference>
<proteinExistence type="inferred from homology"/>
<sequence length="107" mass="12308">MAAPLRQHIGQIERLCQQYGVARLELIGSALSEDTFDPALSDIDLLVEFEGNESLFARYIDLKLELETLLQRPVDLIMKRAIRNPYFLQEVETNRVVLYESARSRLA</sequence>
<keyword evidence="2" id="KW-1277">Toxin-antitoxin system</keyword>
<comment type="cofactor">
    <cofactor evidence="1">
        <name>Mg(2+)</name>
        <dbReference type="ChEBI" id="CHEBI:18420"/>
    </cofactor>
</comment>
<reference evidence="11 12" key="1">
    <citation type="submission" date="2017-07" db="EMBL/GenBank/DDBJ databases">
        <title>Genomes of Fischerella (Mastigocladus) sp. strains.</title>
        <authorList>
            <person name="Miller S.R."/>
        </authorList>
    </citation>
    <scope>NUCLEOTIDE SEQUENCE [LARGE SCALE GENOMIC DNA]</scope>
    <source>
        <strain evidence="11 12">CCMEE 5318</strain>
    </source>
</reference>
<evidence type="ECO:0000256" key="4">
    <source>
        <dbReference type="ARBA" id="ARBA00022695"/>
    </source>
</evidence>
<evidence type="ECO:0000313" key="12">
    <source>
        <dbReference type="Proteomes" id="UP000235081"/>
    </source>
</evidence>
<dbReference type="SUPFAM" id="SSF81301">
    <property type="entry name" value="Nucleotidyltransferase"/>
    <property type="match status" value="1"/>
</dbReference>